<evidence type="ECO:0000256" key="1">
    <source>
        <dbReference type="SAM" id="MobiDB-lite"/>
    </source>
</evidence>
<dbReference type="Proteomes" id="UP000294164">
    <property type="component" value="Unassembled WGS sequence"/>
</dbReference>
<feature type="compositionally biased region" description="Polar residues" evidence="1">
    <location>
        <begin position="159"/>
        <end position="168"/>
    </location>
</feature>
<organism evidence="2 3">
    <name type="scientific">Pseudoxanthomonas winnipegensis</name>
    <dbReference type="NCBI Taxonomy" id="2480810"/>
    <lineage>
        <taxon>Bacteria</taxon>
        <taxon>Pseudomonadati</taxon>
        <taxon>Pseudomonadota</taxon>
        <taxon>Gammaproteobacteria</taxon>
        <taxon>Lysobacterales</taxon>
        <taxon>Lysobacteraceae</taxon>
        <taxon>Pseudoxanthomonas</taxon>
    </lineage>
</organism>
<proteinExistence type="predicted"/>
<gene>
    <name evidence="2" type="ORF">EA655_11360</name>
</gene>
<protein>
    <submittedName>
        <fullName evidence="2">Uncharacterized protein</fullName>
    </submittedName>
</protein>
<evidence type="ECO:0000313" key="3">
    <source>
        <dbReference type="Proteomes" id="UP000294164"/>
    </source>
</evidence>
<dbReference type="RefSeq" id="WP_130534691.1">
    <property type="nucleotide sequence ID" value="NZ_SHMG01000006.1"/>
</dbReference>
<evidence type="ECO:0000313" key="2">
    <source>
        <dbReference type="EMBL" id="TAA41532.1"/>
    </source>
</evidence>
<comment type="caution">
    <text evidence="2">The sequence shown here is derived from an EMBL/GenBank/DDBJ whole genome shotgun (WGS) entry which is preliminary data.</text>
</comment>
<feature type="region of interest" description="Disordered" evidence="1">
    <location>
        <begin position="138"/>
        <end position="181"/>
    </location>
</feature>
<dbReference type="EMBL" id="SHMG01000006">
    <property type="protein sequence ID" value="TAA41532.1"/>
    <property type="molecule type" value="Genomic_DNA"/>
</dbReference>
<sequence length="181" mass="19684">MSKKQKNMLMSASDIRLFTEFAESCGKTFTELMTEAAHEKITKTQLTGNLEKVLRDIAAVHETIIRDIANARLGIIADTKSGLEQIRAAGEAVTTELKHVATAELKSAHAIHVQLASRSVEALGMQLAILAGRPELTAPAPAEKPIIPEKQKIPEKNQTRIQQSSGATTEGFGWSRPTDEN</sequence>
<accession>A0A4Q8M3G3</accession>
<reference evidence="2 3" key="1">
    <citation type="submission" date="2019-02" db="EMBL/GenBank/DDBJ databases">
        <title>WGS of Pseudoxanthomonas species novum from clinical isolates.</title>
        <authorList>
            <person name="Bernier A.-M."/>
            <person name="Bernard K."/>
            <person name="Vachon A."/>
        </authorList>
    </citation>
    <scope>NUCLEOTIDE SEQUENCE [LARGE SCALE GENOMIC DNA]</scope>
    <source>
        <strain evidence="2 3">NML130969</strain>
    </source>
</reference>
<dbReference type="AlphaFoldDB" id="A0A4Q8M3G3"/>
<feature type="compositionally biased region" description="Basic and acidic residues" evidence="1">
    <location>
        <begin position="146"/>
        <end position="158"/>
    </location>
</feature>
<name>A0A4Q8M3G3_9GAMM</name>